<keyword evidence="2" id="KW-1185">Reference proteome</keyword>
<sequence length="84" mass="8616">MPAGSALSASARVITRARGAVVESAGAVAPVATGAACRTVEHVVTDIATANRLTPGTLFLAEWIMVVSKPFSGVRAMRAPFSFD</sequence>
<gene>
    <name evidence="1" type="ORF">N0A02_26575</name>
</gene>
<protein>
    <submittedName>
        <fullName evidence="1">Uncharacterized protein</fullName>
    </submittedName>
</protein>
<evidence type="ECO:0000313" key="1">
    <source>
        <dbReference type="EMBL" id="MEQ5843025.1"/>
    </source>
</evidence>
<name>A0ABV1LUN8_9BURK</name>
<dbReference type="EMBL" id="JAOALG010000002">
    <property type="protein sequence ID" value="MEQ5843025.1"/>
    <property type="molecule type" value="Genomic_DNA"/>
</dbReference>
<accession>A0ABV1LUN8</accession>
<dbReference type="RefSeq" id="WP_349544766.1">
    <property type="nucleotide sequence ID" value="NZ_JAOALG010000002.1"/>
</dbReference>
<evidence type="ECO:0000313" key="2">
    <source>
        <dbReference type="Proteomes" id="UP001469089"/>
    </source>
</evidence>
<comment type="caution">
    <text evidence="1">The sequence shown here is derived from an EMBL/GenBank/DDBJ whole genome shotgun (WGS) entry which is preliminary data.</text>
</comment>
<reference evidence="1 2" key="1">
    <citation type="journal article" date="2024" name="Chem. Sci.">
        <title>Discovery of a lagriamide polyketide by integrated genome mining, isotopic labeling, and untargeted metabolomics.</title>
        <authorList>
            <person name="Fergusson C.H."/>
            <person name="Saulog J."/>
            <person name="Paulo B.S."/>
            <person name="Wilson D.M."/>
            <person name="Liu D.Y."/>
            <person name="Morehouse N.J."/>
            <person name="Waterworth S."/>
            <person name="Barkei J."/>
            <person name="Gray C.A."/>
            <person name="Kwan J.C."/>
            <person name="Eustaquio A.S."/>
            <person name="Linington R.G."/>
        </authorList>
    </citation>
    <scope>NUCLEOTIDE SEQUENCE [LARGE SCALE GENOMIC DNA]</scope>
    <source>
        <strain evidence="1 2">RL17-338-BIF-B</strain>
    </source>
</reference>
<dbReference type="Proteomes" id="UP001469089">
    <property type="component" value="Unassembled WGS sequence"/>
</dbReference>
<organism evidence="1 2">
    <name type="scientific">Paraburkholderia acidicola</name>
    <dbReference type="NCBI Taxonomy" id="1912599"/>
    <lineage>
        <taxon>Bacteria</taxon>
        <taxon>Pseudomonadati</taxon>
        <taxon>Pseudomonadota</taxon>
        <taxon>Betaproteobacteria</taxon>
        <taxon>Burkholderiales</taxon>
        <taxon>Burkholderiaceae</taxon>
        <taxon>Paraburkholderia</taxon>
    </lineage>
</organism>
<proteinExistence type="predicted"/>